<evidence type="ECO:0000256" key="7">
    <source>
        <dbReference type="ARBA" id="ARBA00022958"/>
    </source>
</evidence>
<evidence type="ECO:0000256" key="8">
    <source>
        <dbReference type="ARBA" id="ARBA00022989"/>
    </source>
</evidence>
<keyword evidence="15" id="KW-1185">Reference proteome</keyword>
<dbReference type="OrthoDB" id="7626281at2"/>
<keyword evidence="3" id="KW-0813">Transport</keyword>
<keyword evidence="5 13" id="KW-0812">Transmembrane</keyword>
<sequence>MRTERGLDRLVFFTDAVSAIAITLLILPLVDSASVAVTAHHSVERFIGDNLGQLFGFVLSFAVIARMWAVHHSLFEHVAAYSRTLFILSLFWALTIVFLPLPTEMLQFPTSTITVVWYIGTMLLSSIALLLIAVTVRRHPEISPEDNPMQARGVFGISVNAIAFLVALIVGVAVPVINFYALLLVLLASPAMLIYDRVMARRA</sequence>
<keyword evidence="11" id="KW-0407">Ion channel</keyword>
<dbReference type="Pfam" id="PF06736">
    <property type="entry name" value="TMEM175"/>
    <property type="match status" value="1"/>
</dbReference>
<evidence type="ECO:0000256" key="10">
    <source>
        <dbReference type="ARBA" id="ARBA00023136"/>
    </source>
</evidence>
<evidence type="ECO:0000256" key="12">
    <source>
        <dbReference type="ARBA" id="ARBA00034430"/>
    </source>
</evidence>
<evidence type="ECO:0000313" key="15">
    <source>
        <dbReference type="Proteomes" id="UP000320216"/>
    </source>
</evidence>
<dbReference type="PANTHER" id="PTHR31462">
    <property type="entry name" value="ENDOSOMAL/LYSOSOMAL POTASSIUM CHANNEL TMEM175"/>
    <property type="match status" value="1"/>
</dbReference>
<evidence type="ECO:0000256" key="4">
    <source>
        <dbReference type="ARBA" id="ARBA00022538"/>
    </source>
</evidence>
<dbReference type="KEGG" id="huw:FPZ11_12075"/>
<evidence type="ECO:0000256" key="3">
    <source>
        <dbReference type="ARBA" id="ARBA00022448"/>
    </source>
</evidence>
<dbReference type="GO" id="GO:0005267">
    <property type="term" value="F:potassium channel activity"/>
    <property type="evidence" value="ECO:0007669"/>
    <property type="project" value="UniProtKB-KW"/>
</dbReference>
<protein>
    <submittedName>
        <fullName evidence="14">DUF1211 domain-containing protein</fullName>
    </submittedName>
</protein>
<feature type="transmembrane region" description="Helical" evidence="13">
    <location>
        <begin position="50"/>
        <end position="69"/>
    </location>
</feature>
<feature type="transmembrane region" description="Helical" evidence="13">
    <location>
        <begin position="81"/>
        <end position="103"/>
    </location>
</feature>
<comment type="similarity">
    <text evidence="2">Belongs to the TMEM175 family.</text>
</comment>
<feature type="transmembrane region" description="Helical" evidence="13">
    <location>
        <begin position="154"/>
        <end position="173"/>
    </location>
</feature>
<keyword evidence="7" id="KW-0630">Potassium</keyword>
<keyword evidence="8 13" id="KW-1133">Transmembrane helix</keyword>
<dbReference type="InterPro" id="IPR010617">
    <property type="entry name" value="TMEM175-like"/>
</dbReference>
<evidence type="ECO:0000256" key="11">
    <source>
        <dbReference type="ARBA" id="ARBA00023303"/>
    </source>
</evidence>
<keyword evidence="9" id="KW-0406">Ion transport</keyword>
<comment type="catalytic activity">
    <reaction evidence="12">
        <text>K(+)(in) = K(+)(out)</text>
        <dbReference type="Rhea" id="RHEA:29463"/>
        <dbReference type="ChEBI" id="CHEBI:29103"/>
    </reaction>
</comment>
<feature type="transmembrane region" description="Helical" evidence="13">
    <location>
        <begin position="12"/>
        <end position="30"/>
    </location>
</feature>
<reference evidence="14 15" key="1">
    <citation type="submission" date="2019-07" db="EMBL/GenBank/DDBJ databases">
        <title>Full genome sequence of Humibacter sp. WJ7-1.</title>
        <authorList>
            <person name="Im W.-T."/>
        </authorList>
    </citation>
    <scope>NUCLEOTIDE SEQUENCE [LARGE SCALE GENOMIC DNA]</scope>
    <source>
        <strain evidence="14 15">WJ7-1</strain>
    </source>
</reference>
<feature type="transmembrane region" description="Helical" evidence="13">
    <location>
        <begin position="179"/>
        <end position="195"/>
    </location>
</feature>
<dbReference type="GO" id="GO:0015252">
    <property type="term" value="F:proton channel activity"/>
    <property type="evidence" value="ECO:0007669"/>
    <property type="project" value="InterPro"/>
</dbReference>
<evidence type="ECO:0000256" key="6">
    <source>
        <dbReference type="ARBA" id="ARBA00022826"/>
    </source>
</evidence>
<evidence type="ECO:0000256" key="2">
    <source>
        <dbReference type="ARBA" id="ARBA00006920"/>
    </source>
</evidence>
<dbReference type="AlphaFoldDB" id="A0A5B8M3M8"/>
<keyword evidence="6" id="KW-0631">Potassium channel</keyword>
<keyword evidence="10 13" id="KW-0472">Membrane</keyword>
<dbReference type="PANTHER" id="PTHR31462:SF5">
    <property type="entry name" value="ENDOSOMAL_LYSOSOMAL PROTON CHANNEL TMEM175"/>
    <property type="match status" value="1"/>
</dbReference>
<dbReference type="Proteomes" id="UP000320216">
    <property type="component" value="Chromosome"/>
</dbReference>
<evidence type="ECO:0000256" key="9">
    <source>
        <dbReference type="ARBA" id="ARBA00023065"/>
    </source>
</evidence>
<feature type="transmembrane region" description="Helical" evidence="13">
    <location>
        <begin position="115"/>
        <end position="134"/>
    </location>
</feature>
<accession>A0A5B8M3M8</accession>
<dbReference type="RefSeq" id="WP_146321238.1">
    <property type="nucleotide sequence ID" value="NZ_CP042305.1"/>
</dbReference>
<dbReference type="GO" id="GO:0016020">
    <property type="term" value="C:membrane"/>
    <property type="evidence" value="ECO:0007669"/>
    <property type="project" value="UniProtKB-SubCell"/>
</dbReference>
<gene>
    <name evidence="14" type="ORF">FPZ11_12075</name>
</gene>
<evidence type="ECO:0000256" key="1">
    <source>
        <dbReference type="ARBA" id="ARBA00004141"/>
    </source>
</evidence>
<name>A0A5B8M3M8_9MICO</name>
<evidence type="ECO:0000256" key="5">
    <source>
        <dbReference type="ARBA" id="ARBA00022692"/>
    </source>
</evidence>
<proteinExistence type="inferred from homology"/>
<dbReference type="EMBL" id="CP042305">
    <property type="protein sequence ID" value="QDZ15398.1"/>
    <property type="molecule type" value="Genomic_DNA"/>
</dbReference>
<evidence type="ECO:0000256" key="13">
    <source>
        <dbReference type="SAM" id="Phobius"/>
    </source>
</evidence>
<organism evidence="14 15">
    <name type="scientific">Humibacter ginsenosidimutans</name>
    <dbReference type="NCBI Taxonomy" id="2599293"/>
    <lineage>
        <taxon>Bacteria</taxon>
        <taxon>Bacillati</taxon>
        <taxon>Actinomycetota</taxon>
        <taxon>Actinomycetes</taxon>
        <taxon>Micrococcales</taxon>
        <taxon>Microbacteriaceae</taxon>
        <taxon>Humibacter</taxon>
    </lineage>
</organism>
<comment type="subcellular location">
    <subcellularLocation>
        <location evidence="1">Membrane</location>
        <topology evidence="1">Multi-pass membrane protein</topology>
    </subcellularLocation>
</comment>
<keyword evidence="4" id="KW-0633">Potassium transport</keyword>
<evidence type="ECO:0000313" key="14">
    <source>
        <dbReference type="EMBL" id="QDZ15398.1"/>
    </source>
</evidence>